<evidence type="ECO:0000313" key="2">
    <source>
        <dbReference type="Proteomes" id="UP001163046"/>
    </source>
</evidence>
<gene>
    <name evidence="1" type="ORF">OS493_039741</name>
</gene>
<comment type="caution">
    <text evidence="1">The sequence shown here is derived from an EMBL/GenBank/DDBJ whole genome shotgun (WGS) entry which is preliminary data.</text>
</comment>
<dbReference type="AlphaFoldDB" id="A0A9W9ZUI2"/>
<dbReference type="Proteomes" id="UP001163046">
    <property type="component" value="Unassembled WGS sequence"/>
</dbReference>
<proteinExistence type="predicted"/>
<organism evidence="1 2">
    <name type="scientific">Desmophyllum pertusum</name>
    <dbReference type="NCBI Taxonomy" id="174260"/>
    <lineage>
        <taxon>Eukaryota</taxon>
        <taxon>Metazoa</taxon>
        <taxon>Cnidaria</taxon>
        <taxon>Anthozoa</taxon>
        <taxon>Hexacorallia</taxon>
        <taxon>Scleractinia</taxon>
        <taxon>Caryophylliina</taxon>
        <taxon>Caryophylliidae</taxon>
        <taxon>Desmophyllum</taxon>
    </lineage>
</organism>
<reference evidence="1" key="1">
    <citation type="submission" date="2023-01" db="EMBL/GenBank/DDBJ databases">
        <title>Genome assembly of the deep-sea coral Lophelia pertusa.</title>
        <authorList>
            <person name="Herrera S."/>
            <person name="Cordes E."/>
        </authorList>
    </citation>
    <scope>NUCLEOTIDE SEQUENCE</scope>
    <source>
        <strain evidence="1">USNM1676648</strain>
        <tissue evidence="1">Polyp</tissue>
    </source>
</reference>
<keyword evidence="2" id="KW-1185">Reference proteome</keyword>
<accession>A0A9W9ZUI2</accession>
<evidence type="ECO:0000313" key="1">
    <source>
        <dbReference type="EMBL" id="KAJ7388113.1"/>
    </source>
</evidence>
<name>A0A9W9ZUI2_9CNID</name>
<protein>
    <submittedName>
        <fullName evidence="1">Uncharacterized protein</fullName>
    </submittedName>
</protein>
<dbReference type="EMBL" id="MU825631">
    <property type="protein sequence ID" value="KAJ7388113.1"/>
    <property type="molecule type" value="Genomic_DNA"/>
</dbReference>
<sequence length="136" mass="15514">MLAEVEEEYAEAIVAADKNIQHTLHKYSRGEAEERVRSCSYLPGYYLDLANILPEMDDINGMTQSYDIFDIRKVLTYLVGKKVLDKYPDEGPGSDELKKLIDAHRDDMNKEYQQATSAASIKTSLHEYSSMRQSAE</sequence>